<dbReference type="EMBL" id="BFAV01000028">
    <property type="protein sequence ID" value="GBF32403.1"/>
    <property type="molecule type" value="Genomic_DNA"/>
</dbReference>
<dbReference type="PANTHER" id="PTHR42949">
    <property type="entry name" value="ANAEROBIC GLYCEROL-3-PHOSPHATE DEHYDROGENASE SUBUNIT B"/>
    <property type="match status" value="1"/>
</dbReference>
<dbReference type="Proteomes" id="UP000239549">
    <property type="component" value="Unassembled WGS sequence"/>
</dbReference>
<organism evidence="3 4">
    <name type="scientific">Desulfocucumis palustris</name>
    <dbReference type="NCBI Taxonomy" id="1898651"/>
    <lineage>
        <taxon>Bacteria</taxon>
        <taxon>Bacillati</taxon>
        <taxon>Bacillota</taxon>
        <taxon>Clostridia</taxon>
        <taxon>Eubacteriales</taxon>
        <taxon>Desulfocucumaceae</taxon>
        <taxon>Desulfocucumis</taxon>
    </lineage>
</organism>
<dbReference type="Pfam" id="PF07992">
    <property type="entry name" value="Pyr_redox_2"/>
    <property type="match status" value="1"/>
</dbReference>
<dbReference type="OrthoDB" id="9776839at2"/>
<keyword evidence="4" id="KW-1185">Reference proteome</keyword>
<dbReference type="PANTHER" id="PTHR42949:SF3">
    <property type="entry name" value="ANAEROBIC GLYCEROL-3-PHOSPHATE DEHYDROGENASE SUBUNIT B"/>
    <property type="match status" value="1"/>
</dbReference>
<gene>
    <name evidence="3" type="ORF">DCCM_0597</name>
</gene>
<dbReference type="InterPro" id="IPR036188">
    <property type="entry name" value="FAD/NAD-bd_sf"/>
</dbReference>
<accession>A0A2L2X9W2</accession>
<dbReference type="InterPro" id="IPR008143">
    <property type="entry name" value="Ala_DH/PNT_CS2"/>
</dbReference>
<reference evidence="4" key="1">
    <citation type="submission" date="2018-02" db="EMBL/GenBank/DDBJ databases">
        <title>Genome sequence of Desulfocucumis palustris strain NAW-5.</title>
        <authorList>
            <person name="Watanabe M."/>
            <person name="Kojima H."/>
            <person name="Fukui M."/>
        </authorList>
    </citation>
    <scope>NUCLEOTIDE SEQUENCE [LARGE SCALE GENOMIC DNA]</scope>
    <source>
        <strain evidence="4">NAW-5</strain>
    </source>
</reference>
<keyword evidence="1" id="KW-0560">Oxidoreductase</keyword>
<dbReference type="Gene3D" id="3.50.50.60">
    <property type="entry name" value="FAD/NAD(P)-binding domain"/>
    <property type="match status" value="2"/>
</dbReference>
<evidence type="ECO:0000313" key="4">
    <source>
        <dbReference type="Proteomes" id="UP000239549"/>
    </source>
</evidence>
<dbReference type="PRINTS" id="PR00368">
    <property type="entry name" value="FADPNR"/>
</dbReference>
<dbReference type="RefSeq" id="WP_104370936.1">
    <property type="nucleotide sequence ID" value="NZ_BFAV01000028.1"/>
</dbReference>
<feature type="domain" description="FAD/NAD(P)-binding" evidence="2">
    <location>
        <begin position="5"/>
        <end position="308"/>
    </location>
</feature>
<evidence type="ECO:0000259" key="2">
    <source>
        <dbReference type="Pfam" id="PF07992"/>
    </source>
</evidence>
<sequence length="357" mass="37628">MLKTDIAIIGAGPAGLNAAISAASMGAGVLLLDRDEFVGGQLIKQTHKFFGSREQHASTRGIDIAGLLHEKVKEYKNIELRLGATVLGYYPDGVITAEYQGRLLKIKAQRYIVATGAAEKSLPFPNNDLPGIYGAGAVQTLTNVYGVLPGQRVLMVGSGNIGLIVSYQLMQAGVEVAGIVEAAPNIGGYLVHAAKIRRAGVPVFTSHTIKEAYGDSVVQGAVIWQLDEKWQPVPGTEKDIKADVICVAVGLTPLTELLWQAGCKMKFVSQLGGHVPVRDENMMTTMPDIYVAGDVSGVEEASAAMVEGKIAGLCAAASIGCSTGEFDELRSRALSQLAELRSGPAGEKIRSGLKLLV</sequence>
<dbReference type="InterPro" id="IPR023753">
    <property type="entry name" value="FAD/NAD-binding_dom"/>
</dbReference>
<protein>
    <submittedName>
        <fullName evidence="3">Sarcosine oxidase alpha subunit</fullName>
    </submittedName>
</protein>
<proteinExistence type="predicted"/>
<evidence type="ECO:0000313" key="3">
    <source>
        <dbReference type="EMBL" id="GBF32403.1"/>
    </source>
</evidence>
<evidence type="ECO:0000256" key="1">
    <source>
        <dbReference type="ARBA" id="ARBA00023002"/>
    </source>
</evidence>
<comment type="caution">
    <text evidence="3">The sequence shown here is derived from an EMBL/GenBank/DDBJ whole genome shotgun (WGS) entry which is preliminary data.</text>
</comment>
<dbReference type="AlphaFoldDB" id="A0A2L2X9W2"/>
<dbReference type="InterPro" id="IPR051691">
    <property type="entry name" value="Metab_Enz_Cyan_OpOx_G3PDH"/>
</dbReference>
<name>A0A2L2X9W2_9FIRM</name>
<dbReference type="GO" id="GO:0016491">
    <property type="term" value="F:oxidoreductase activity"/>
    <property type="evidence" value="ECO:0007669"/>
    <property type="project" value="UniProtKB-KW"/>
</dbReference>
<dbReference type="SUPFAM" id="SSF51905">
    <property type="entry name" value="FAD/NAD(P)-binding domain"/>
    <property type="match status" value="1"/>
</dbReference>
<dbReference type="PRINTS" id="PR00411">
    <property type="entry name" value="PNDRDTASEI"/>
</dbReference>
<dbReference type="PROSITE" id="PS00837">
    <property type="entry name" value="ALADH_PNT_2"/>
    <property type="match status" value="1"/>
</dbReference>